<name>A0A2N3PVB7_9PROT</name>
<sequence>MVHFGGEGIPYANSSLDLENNTFVNNYGGTAIALTNSTIDVATVSGNTFDNFASSANLVKGGAELTGNVDGDGTAISNTTQDALTPGDGVWIFADDQPHSLVFTDYGQAAQGGDGLLTISSDWGHETVIGGQGGLIYTDTGPASAEAGDNITTAIGSINQIAVLGGDTINSRGTDTITLGNGNCTIGVSGTANISGGTGNSTFQVRAGATLALDMTGGSNWITIASGASATVSGNAVLLSGTWSGGQFAYSITQDGTTSDATFIGGGGTAGVYQGHTNITLAGGSIGSNVSLGAGNVTLTSVGADIIHAGSGNDTIIVSGNSTIYAGSGQLSVFGRGESGVATVYGNGGTTLIDGDSGGIDYIGDSQAASIVDNLSYTEIDGRNGHLTITGTGWVRTINGGSGGIDVINALGGDTITTAAGSTNTISMIYGADVYSNGNDTITCGSWGTNIIATGNATITGGQGNSHYTLNGIDSLTSYASDTINVGDSAIATVIASGTVSNINDNGGTIHFSGVSQGDDIDATLTGVGTIYTWGGSNASTITTSTTGAVVTLAKGNDHVISLGADDITTGSGNDYIQASAQGDRIHIIAGSDAHSITIANLSTTADTIDFSGFASTPIVSQTLDSSGLVVHLSDGSTMTANGFASTLSTPVDSQTATIARQNCTATLQGDNDTVSVTGSADTLAFYGNNATVAISGNFAQTTINGDSASVTVSGSWDTTAVSGSDNNIRVTGQKDTVSIGASGTTTIDAGGASDAIIQFGSGISADQLWFSRNGDDLLVSVIGTNEQTDLQNWYAGTSSDISQFKTADGHALLNTQVSNLVDAMASLSAPAPGQTTLSTTQATQLEPVIAANWH</sequence>
<protein>
    <submittedName>
        <fullName evidence="1">Uncharacterized protein</fullName>
    </submittedName>
</protein>
<evidence type="ECO:0000313" key="1">
    <source>
        <dbReference type="EMBL" id="PKU24353.1"/>
    </source>
</evidence>
<dbReference type="SUPFAM" id="SSF51120">
    <property type="entry name" value="beta-Roll"/>
    <property type="match status" value="2"/>
</dbReference>
<proteinExistence type="predicted"/>
<dbReference type="InterPro" id="IPR011049">
    <property type="entry name" value="Serralysin-like_metalloprot_C"/>
</dbReference>
<dbReference type="AlphaFoldDB" id="A0A2N3PVB7"/>
<comment type="caution">
    <text evidence="1">The sequence shown here is derived from an EMBL/GenBank/DDBJ whole genome shotgun (WGS) entry which is preliminary data.</text>
</comment>
<dbReference type="Proteomes" id="UP000233293">
    <property type="component" value="Unassembled WGS sequence"/>
</dbReference>
<keyword evidence="2" id="KW-1185">Reference proteome</keyword>
<organism evidence="1 2">
    <name type="scientific">Telmatospirillum siberiense</name>
    <dbReference type="NCBI Taxonomy" id="382514"/>
    <lineage>
        <taxon>Bacteria</taxon>
        <taxon>Pseudomonadati</taxon>
        <taxon>Pseudomonadota</taxon>
        <taxon>Alphaproteobacteria</taxon>
        <taxon>Rhodospirillales</taxon>
        <taxon>Rhodospirillaceae</taxon>
        <taxon>Telmatospirillum</taxon>
    </lineage>
</organism>
<gene>
    <name evidence="1" type="ORF">CWS72_12240</name>
</gene>
<evidence type="ECO:0000313" key="2">
    <source>
        <dbReference type="Proteomes" id="UP000233293"/>
    </source>
</evidence>
<reference evidence="2" key="1">
    <citation type="submission" date="2017-12" db="EMBL/GenBank/DDBJ databases">
        <title>Draft genome sequence of Telmatospirillum siberiense 26-4b1T, an acidotolerant peatland alphaproteobacterium potentially involved in sulfur cycling.</title>
        <authorList>
            <person name="Hausmann B."/>
            <person name="Pjevac P."/>
            <person name="Schreck K."/>
            <person name="Herbold C.W."/>
            <person name="Daims H."/>
            <person name="Wagner M."/>
            <person name="Pester M."/>
            <person name="Loy A."/>
        </authorList>
    </citation>
    <scope>NUCLEOTIDE SEQUENCE [LARGE SCALE GENOMIC DNA]</scope>
    <source>
        <strain evidence="2">26-4b1</strain>
    </source>
</reference>
<accession>A0A2N3PVB7</accession>
<dbReference type="EMBL" id="PIUM01000012">
    <property type="protein sequence ID" value="PKU24353.1"/>
    <property type="molecule type" value="Genomic_DNA"/>
</dbReference>